<sequence length="461" mass="51540">MAAPISTPATLIESTSATRVKLESASAQCTMTTSLSAATTLAGSTSATRVKSETASAPTSKRRSRYIQRRLERKHQEKEATRNKRKRARKELADHRDRKIRLRQTQESEEQTLLAEKKRLQDIDKEVKEAQAKYQSEKKIVDAMQKSINQIKREIAKTEGSISDCEADLQWLEKELESGLESETAEVTRQADILDMNSAEIEALATYAANNSAFGNNIARAAQDTATPAMIRDIRSEMYDIMTGVTPDEFRELMERVLSLKEALLSEDMAEYTDGDEDGNEGGFETGDGKESGSDTVDPEASDEHDDMIITSRRHASRSLSQPRRNEEIGPSISYNERDIEKQSLPQENERPPRRLLSLKAKPEESLAEHIVERGATDEAASRAKECEVFISLKKNPVGETNKKQPKTTNLELKGLSTFASTASEQTCTPPLRNDERHSAGKKRKMILSEVLDLMSKRTEC</sequence>
<dbReference type="Proteomes" id="UP000019471">
    <property type="component" value="Unassembled WGS sequence"/>
</dbReference>
<dbReference type="EMBL" id="AMGX01000002">
    <property type="protein sequence ID" value="EXJ75391.1"/>
    <property type="molecule type" value="Genomic_DNA"/>
</dbReference>
<feature type="region of interest" description="Disordered" evidence="1">
    <location>
        <begin position="421"/>
        <end position="444"/>
    </location>
</feature>
<dbReference type="GeneID" id="19186820"/>
<protein>
    <submittedName>
        <fullName evidence="2">Uncharacterized protein</fullName>
    </submittedName>
</protein>
<dbReference type="OrthoDB" id="4161297at2759"/>
<keyword evidence="3" id="KW-1185">Reference proteome</keyword>
<evidence type="ECO:0000313" key="2">
    <source>
        <dbReference type="EMBL" id="EXJ75391.1"/>
    </source>
</evidence>
<feature type="compositionally biased region" description="Basic residues" evidence="1">
    <location>
        <begin position="60"/>
        <end position="73"/>
    </location>
</feature>
<dbReference type="AlphaFoldDB" id="W9XEN8"/>
<feature type="compositionally biased region" description="Acidic residues" evidence="1">
    <location>
        <begin position="271"/>
        <end position="280"/>
    </location>
</feature>
<feature type="region of interest" description="Disordered" evidence="1">
    <location>
        <begin position="40"/>
        <end position="108"/>
    </location>
</feature>
<feature type="compositionally biased region" description="Basic and acidic residues" evidence="1">
    <location>
        <begin position="336"/>
        <end position="353"/>
    </location>
</feature>
<gene>
    <name evidence="2" type="ORF">A1O5_02087</name>
</gene>
<dbReference type="HOGENOM" id="CLU_593119_0_0_1"/>
<proteinExistence type="predicted"/>
<name>W9XEN8_9EURO</name>
<comment type="caution">
    <text evidence="2">The sequence shown here is derived from an EMBL/GenBank/DDBJ whole genome shotgun (WGS) entry which is preliminary data.</text>
</comment>
<feature type="compositionally biased region" description="Acidic residues" evidence="1">
    <location>
        <begin position="297"/>
        <end position="306"/>
    </location>
</feature>
<accession>W9XEN8</accession>
<reference evidence="2 3" key="1">
    <citation type="submission" date="2013-03" db="EMBL/GenBank/DDBJ databases">
        <title>The Genome Sequence of Cladophialophora psammophila CBS 110553.</title>
        <authorList>
            <consortium name="The Broad Institute Genomics Platform"/>
            <person name="Cuomo C."/>
            <person name="de Hoog S."/>
            <person name="Gorbushina A."/>
            <person name="Walker B."/>
            <person name="Young S.K."/>
            <person name="Zeng Q."/>
            <person name="Gargeya S."/>
            <person name="Fitzgerald M."/>
            <person name="Haas B."/>
            <person name="Abouelleil A."/>
            <person name="Allen A.W."/>
            <person name="Alvarado L."/>
            <person name="Arachchi H.M."/>
            <person name="Berlin A.M."/>
            <person name="Chapman S.B."/>
            <person name="Gainer-Dewar J."/>
            <person name="Goldberg J."/>
            <person name="Griggs A."/>
            <person name="Gujja S."/>
            <person name="Hansen M."/>
            <person name="Howarth C."/>
            <person name="Imamovic A."/>
            <person name="Ireland A."/>
            <person name="Larimer J."/>
            <person name="McCowan C."/>
            <person name="Murphy C."/>
            <person name="Pearson M."/>
            <person name="Poon T.W."/>
            <person name="Priest M."/>
            <person name="Roberts A."/>
            <person name="Saif S."/>
            <person name="Shea T."/>
            <person name="Sisk P."/>
            <person name="Sykes S."/>
            <person name="Wortman J."/>
            <person name="Nusbaum C."/>
            <person name="Birren B."/>
        </authorList>
    </citation>
    <scope>NUCLEOTIDE SEQUENCE [LARGE SCALE GENOMIC DNA]</scope>
    <source>
        <strain evidence="2 3">CBS 110553</strain>
    </source>
</reference>
<dbReference type="RefSeq" id="XP_007740893.1">
    <property type="nucleotide sequence ID" value="XM_007742703.1"/>
</dbReference>
<evidence type="ECO:0000256" key="1">
    <source>
        <dbReference type="SAM" id="MobiDB-lite"/>
    </source>
</evidence>
<evidence type="ECO:0000313" key="3">
    <source>
        <dbReference type="Proteomes" id="UP000019471"/>
    </source>
</evidence>
<feature type="region of interest" description="Disordered" evidence="1">
    <location>
        <begin position="271"/>
        <end position="356"/>
    </location>
</feature>
<organism evidence="2 3">
    <name type="scientific">Cladophialophora psammophila CBS 110553</name>
    <dbReference type="NCBI Taxonomy" id="1182543"/>
    <lineage>
        <taxon>Eukaryota</taxon>
        <taxon>Fungi</taxon>
        <taxon>Dikarya</taxon>
        <taxon>Ascomycota</taxon>
        <taxon>Pezizomycotina</taxon>
        <taxon>Eurotiomycetes</taxon>
        <taxon>Chaetothyriomycetidae</taxon>
        <taxon>Chaetothyriales</taxon>
        <taxon>Herpotrichiellaceae</taxon>
        <taxon>Cladophialophora</taxon>
    </lineage>
</organism>